<dbReference type="PANTHER" id="PTHR11685">
    <property type="entry name" value="RBR FAMILY RING FINGER AND IBR DOMAIN-CONTAINING"/>
    <property type="match status" value="1"/>
</dbReference>
<protein>
    <recommendedName>
        <fullName evidence="4">RING-type domain-containing protein</fullName>
    </recommendedName>
</protein>
<dbReference type="InterPro" id="IPR031127">
    <property type="entry name" value="E3_UB_ligase_RBR"/>
</dbReference>
<sequence length="264" mass="29204">MAPSNPPAATTTTLKRKRPSDQPALSRPKPTKPRPTSKNLKSRAVECPICLEPTKPKQLITLDTCGCKYCKSCLQEAFTVGLTNTTYPARCCGRPLELTTVEKHVGAKIARAYRRKGEEVTANLPLYCANSACGGFVGEGIDNQPITIDEDGHHGEDEQAEEKFLTCGKCHMKTCRFKECKQLYKAHLGVHAMCPEDVEDEGVRKLRRKKGWKRCPRCWALTEKTRGCDGIRQEEEAELPSLAEIFGLGEEEGGPVLESVEVEA</sequence>
<dbReference type="InterPro" id="IPR013083">
    <property type="entry name" value="Znf_RING/FYVE/PHD"/>
</dbReference>
<evidence type="ECO:0000313" key="2">
    <source>
        <dbReference type="EMBL" id="KAK5100073.1"/>
    </source>
</evidence>
<dbReference type="Gene3D" id="3.30.40.10">
    <property type="entry name" value="Zinc/RING finger domain, C3HC4 (zinc finger)"/>
    <property type="match status" value="1"/>
</dbReference>
<dbReference type="SUPFAM" id="SSF57850">
    <property type="entry name" value="RING/U-box"/>
    <property type="match status" value="1"/>
</dbReference>
<reference evidence="2 3" key="1">
    <citation type="submission" date="2023-08" db="EMBL/GenBank/DDBJ databases">
        <title>Black Yeasts Isolated from many extreme environments.</title>
        <authorList>
            <person name="Coleine C."/>
            <person name="Stajich J.E."/>
            <person name="Selbmann L."/>
        </authorList>
    </citation>
    <scope>NUCLEOTIDE SEQUENCE [LARGE SCALE GENOMIC DNA]</scope>
    <source>
        <strain evidence="2 3">CCFEE 5885</strain>
    </source>
</reference>
<evidence type="ECO:0000313" key="3">
    <source>
        <dbReference type="Proteomes" id="UP001345013"/>
    </source>
</evidence>
<dbReference type="Proteomes" id="UP001345013">
    <property type="component" value="Unassembled WGS sequence"/>
</dbReference>
<organism evidence="2 3">
    <name type="scientific">Lithohypha guttulata</name>
    <dbReference type="NCBI Taxonomy" id="1690604"/>
    <lineage>
        <taxon>Eukaryota</taxon>
        <taxon>Fungi</taxon>
        <taxon>Dikarya</taxon>
        <taxon>Ascomycota</taxon>
        <taxon>Pezizomycotina</taxon>
        <taxon>Eurotiomycetes</taxon>
        <taxon>Chaetothyriomycetidae</taxon>
        <taxon>Chaetothyriales</taxon>
        <taxon>Trichomeriaceae</taxon>
        <taxon>Lithohypha</taxon>
    </lineage>
</organism>
<gene>
    <name evidence="2" type="ORF">LTR24_001138</name>
</gene>
<evidence type="ECO:0000256" key="1">
    <source>
        <dbReference type="SAM" id="MobiDB-lite"/>
    </source>
</evidence>
<accession>A0ABR0KLL1</accession>
<proteinExistence type="predicted"/>
<comment type="caution">
    <text evidence="2">The sequence shown here is derived from an EMBL/GenBank/DDBJ whole genome shotgun (WGS) entry which is preliminary data.</text>
</comment>
<evidence type="ECO:0008006" key="4">
    <source>
        <dbReference type="Google" id="ProtNLM"/>
    </source>
</evidence>
<keyword evidence="3" id="KW-1185">Reference proteome</keyword>
<feature type="region of interest" description="Disordered" evidence="1">
    <location>
        <begin position="1"/>
        <end position="40"/>
    </location>
</feature>
<dbReference type="EMBL" id="JAVRRG010000008">
    <property type="protein sequence ID" value="KAK5100073.1"/>
    <property type="molecule type" value="Genomic_DNA"/>
</dbReference>
<name>A0ABR0KLL1_9EURO</name>